<evidence type="ECO:0000313" key="2">
    <source>
        <dbReference type="Proteomes" id="UP000218231"/>
    </source>
</evidence>
<reference evidence="1 2" key="1">
    <citation type="journal article" date="2017" name="Curr. Biol.">
        <title>Genome architecture and evolution of a unichromosomal asexual nematode.</title>
        <authorList>
            <person name="Fradin H."/>
            <person name="Zegar C."/>
            <person name="Gutwein M."/>
            <person name="Lucas J."/>
            <person name="Kovtun M."/>
            <person name="Corcoran D."/>
            <person name="Baugh L.R."/>
            <person name="Kiontke K."/>
            <person name="Gunsalus K."/>
            <person name="Fitch D.H."/>
            <person name="Piano F."/>
        </authorList>
    </citation>
    <scope>NUCLEOTIDE SEQUENCE [LARGE SCALE GENOMIC DNA]</scope>
    <source>
        <strain evidence="1">PF1309</strain>
    </source>
</reference>
<dbReference type="AlphaFoldDB" id="A0A2A2JDF6"/>
<proteinExistence type="predicted"/>
<sequence length="158" mass="18109">MSKFKGYNDVEMKEDDPDRVSEVTVIQFLVCHISNMDQDFSHIETTDKETILKKIKQELVNDQHPSLESNEIDPSLDQYQNGYHMSPGQFQVQQNGVHSGGSLTMQNMSNMANQRQTIEDMDTAYQPQSIYQHHTNPGMVFVLLLTNFSTILNTNHKS</sequence>
<comment type="caution">
    <text evidence="1">The sequence shown here is derived from an EMBL/GenBank/DDBJ whole genome shotgun (WGS) entry which is preliminary data.</text>
</comment>
<evidence type="ECO:0000313" key="1">
    <source>
        <dbReference type="EMBL" id="PAV59780.1"/>
    </source>
</evidence>
<gene>
    <name evidence="1" type="ORF">WR25_26474</name>
</gene>
<accession>A0A2A2JDF6</accession>
<dbReference type="Proteomes" id="UP000218231">
    <property type="component" value="Unassembled WGS sequence"/>
</dbReference>
<name>A0A2A2JDF6_9BILA</name>
<dbReference type="EMBL" id="LIAE01010503">
    <property type="protein sequence ID" value="PAV59780.1"/>
    <property type="molecule type" value="Genomic_DNA"/>
</dbReference>
<protein>
    <submittedName>
        <fullName evidence="1">Uncharacterized protein</fullName>
    </submittedName>
</protein>
<organism evidence="1 2">
    <name type="scientific">Diploscapter pachys</name>
    <dbReference type="NCBI Taxonomy" id="2018661"/>
    <lineage>
        <taxon>Eukaryota</taxon>
        <taxon>Metazoa</taxon>
        <taxon>Ecdysozoa</taxon>
        <taxon>Nematoda</taxon>
        <taxon>Chromadorea</taxon>
        <taxon>Rhabditida</taxon>
        <taxon>Rhabditina</taxon>
        <taxon>Rhabditomorpha</taxon>
        <taxon>Rhabditoidea</taxon>
        <taxon>Rhabditidae</taxon>
        <taxon>Diploscapter</taxon>
    </lineage>
</organism>
<keyword evidence="2" id="KW-1185">Reference proteome</keyword>